<feature type="non-terminal residue" evidence="1">
    <location>
        <position position="29"/>
    </location>
</feature>
<dbReference type="Proteomes" id="UP001057375">
    <property type="component" value="Unassembled WGS sequence"/>
</dbReference>
<evidence type="ECO:0000313" key="1">
    <source>
        <dbReference type="EMBL" id="GKT29214.1"/>
    </source>
</evidence>
<accession>A0ABQ5K9I2</accession>
<gene>
    <name evidence="1" type="ORF">ADUPG1_005196</name>
</gene>
<name>A0ABQ5K9I2_9EUKA</name>
<reference evidence="1" key="1">
    <citation type="submission" date="2022-03" db="EMBL/GenBank/DDBJ databases">
        <title>Draft genome sequence of Aduncisulcus paluster, a free-living microaerophilic Fornicata.</title>
        <authorList>
            <person name="Yuyama I."/>
            <person name="Kume K."/>
            <person name="Tamura T."/>
            <person name="Inagaki Y."/>
            <person name="Hashimoto T."/>
        </authorList>
    </citation>
    <scope>NUCLEOTIDE SEQUENCE</scope>
    <source>
        <strain evidence="1">NY0171</strain>
    </source>
</reference>
<keyword evidence="2" id="KW-1185">Reference proteome</keyword>
<dbReference type="EMBL" id="BQXS01008220">
    <property type="protein sequence ID" value="GKT29214.1"/>
    <property type="molecule type" value="Genomic_DNA"/>
</dbReference>
<evidence type="ECO:0000313" key="2">
    <source>
        <dbReference type="Proteomes" id="UP001057375"/>
    </source>
</evidence>
<protein>
    <submittedName>
        <fullName evidence="1">Uncharacterized protein</fullName>
    </submittedName>
</protein>
<organism evidence="1 2">
    <name type="scientific">Aduncisulcus paluster</name>
    <dbReference type="NCBI Taxonomy" id="2918883"/>
    <lineage>
        <taxon>Eukaryota</taxon>
        <taxon>Metamonada</taxon>
        <taxon>Carpediemonas-like organisms</taxon>
        <taxon>Aduncisulcus</taxon>
    </lineage>
</organism>
<sequence>MSCILFKDSFNASILSFVEEKVGCGAGGR</sequence>
<proteinExistence type="predicted"/>
<comment type="caution">
    <text evidence="1">The sequence shown here is derived from an EMBL/GenBank/DDBJ whole genome shotgun (WGS) entry which is preliminary data.</text>
</comment>